<organism evidence="2 3">
    <name type="scientific">Diatraea saccharalis</name>
    <name type="common">sugarcane borer</name>
    <dbReference type="NCBI Taxonomy" id="40085"/>
    <lineage>
        <taxon>Eukaryota</taxon>
        <taxon>Metazoa</taxon>
        <taxon>Ecdysozoa</taxon>
        <taxon>Arthropoda</taxon>
        <taxon>Hexapoda</taxon>
        <taxon>Insecta</taxon>
        <taxon>Pterygota</taxon>
        <taxon>Neoptera</taxon>
        <taxon>Endopterygota</taxon>
        <taxon>Lepidoptera</taxon>
        <taxon>Glossata</taxon>
        <taxon>Ditrysia</taxon>
        <taxon>Pyraloidea</taxon>
        <taxon>Crambidae</taxon>
        <taxon>Crambinae</taxon>
        <taxon>Diatraea</taxon>
    </lineage>
</organism>
<reference evidence="2" key="2">
    <citation type="submission" date="2022-10" db="EMBL/GenBank/DDBJ databases">
        <authorList>
            <consortium name="ENA_rothamsted_submissions"/>
            <consortium name="culmorum"/>
            <person name="King R."/>
        </authorList>
    </citation>
    <scope>NUCLEOTIDE SEQUENCE</scope>
</reference>
<evidence type="ECO:0000313" key="2">
    <source>
        <dbReference type="EMBL" id="CAG9788529.1"/>
    </source>
</evidence>
<sequence length="186" mass="21223">MNKHGSSNKVKKTLVRNFEQKKVSGHKQLAKLDMGCSSNLSPAQSSSKRQTGLSQPSLCSSEAFAHYISDIKRTTPSPNIDEELKLDKCQLEAKVTKKLNFHFNDRIYKNLIELNARVDETKIKKDKRPSSANIKRDLEPNIEDFCYDEKEYDMVPTVPIIQVKFKPVKKVDDGQLHKLVASFEDL</sequence>
<dbReference type="OrthoDB" id="8191506at2759"/>
<keyword evidence="3" id="KW-1185">Reference proteome</keyword>
<reference evidence="2" key="1">
    <citation type="submission" date="2021-12" db="EMBL/GenBank/DDBJ databases">
        <authorList>
            <person name="King R."/>
        </authorList>
    </citation>
    <scope>NUCLEOTIDE SEQUENCE</scope>
</reference>
<feature type="region of interest" description="Disordered" evidence="1">
    <location>
        <begin position="36"/>
        <end position="55"/>
    </location>
</feature>
<dbReference type="AlphaFoldDB" id="A0A9N9R380"/>
<protein>
    <recommendedName>
        <fullName evidence="4">Protein phosphatase 1 regulatory subunit 35 C-terminal domain-containing protein</fullName>
    </recommendedName>
</protein>
<proteinExistence type="predicted"/>
<dbReference type="EMBL" id="OU893333">
    <property type="protein sequence ID" value="CAG9788529.1"/>
    <property type="molecule type" value="Genomic_DNA"/>
</dbReference>
<dbReference type="Proteomes" id="UP001153714">
    <property type="component" value="Chromosome 2"/>
</dbReference>
<gene>
    <name evidence="2" type="ORF">DIATSA_LOCUS6326</name>
</gene>
<evidence type="ECO:0000256" key="1">
    <source>
        <dbReference type="SAM" id="MobiDB-lite"/>
    </source>
</evidence>
<name>A0A9N9R380_9NEOP</name>
<evidence type="ECO:0008006" key="4">
    <source>
        <dbReference type="Google" id="ProtNLM"/>
    </source>
</evidence>
<evidence type="ECO:0000313" key="3">
    <source>
        <dbReference type="Proteomes" id="UP001153714"/>
    </source>
</evidence>
<accession>A0A9N9R380</accession>